<name>A0A268EQR7_9BACL</name>
<dbReference type="AlphaFoldDB" id="A0A268EQR7"/>
<dbReference type="PANTHER" id="PTHR43283:SF7">
    <property type="entry name" value="BETA-LACTAMASE-RELATED DOMAIN-CONTAINING PROTEIN"/>
    <property type="match status" value="1"/>
</dbReference>
<dbReference type="Gene3D" id="3.40.710.10">
    <property type="entry name" value="DD-peptidase/beta-lactamase superfamily"/>
    <property type="match status" value="1"/>
</dbReference>
<dbReference type="EMBL" id="NPBY01000045">
    <property type="protein sequence ID" value="PAD75456.1"/>
    <property type="molecule type" value="Genomic_DNA"/>
</dbReference>
<dbReference type="Proteomes" id="UP000435177">
    <property type="component" value="Unassembled WGS sequence"/>
</dbReference>
<evidence type="ECO:0000259" key="1">
    <source>
        <dbReference type="Pfam" id="PF00144"/>
    </source>
</evidence>
<dbReference type="Proteomes" id="UP000215596">
    <property type="component" value="Unassembled WGS sequence"/>
</dbReference>
<dbReference type="InterPro" id="IPR001466">
    <property type="entry name" value="Beta-lactam-related"/>
</dbReference>
<keyword evidence="5" id="KW-1185">Reference proteome</keyword>
<dbReference type="InterPro" id="IPR050789">
    <property type="entry name" value="Diverse_Enzym_Activities"/>
</dbReference>
<protein>
    <submittedName>
        <fullName evidence="3">Serine hydrolase</fullName>
    </submittedName>
</protein>
<dbReference type="GO" id="GO:0016787">
    <property type="term" value="F:hydrolase activity"/>
    <property type="evidence" value="ECO:0007669"/>
    <property type="project" value="UniProtKB-KW"/>
</dbReference>
<feature type="domain" description="Beta-lactamase-related" evidence="1">
    <location>
        <begin position="50"/>
        <end position="318"/>
    </location>
</feature>
<dbReference type="EMBL" id="WOAA01000002">
    <property type="protein sequence ID" value="MUG65452.1"/>
    <property type="molecule type" value="Genomic_DNA"/>
</dbReference>
<evidence type="ECO:0000313" key="4">
    <source>
        <dbReference type="Proteomes" id="UP000215596"/>
    </source>
</evidence>
<accession>A0A268EQR7</accession>
<reference evidence="2 5" key="2">
    <citation type="submission" date="2019-11" db="EMBL/GenBank/DDBJ databases">
        <title>Draft genome sequences of five Paenibacillus species of dairy origin.</title>
        <authorList>
            <person name="Olajide A.M."/>
            <person name="Chen S."/>
            <person name="Lapointe G."/>
        </authorList>
    </citation>
    <scope>NUCLEOTIDE SEQUENCE [LARGE SCALE GENOMIC DNA]</scope>
    <source>
        <strain evidence="2 5">3CS1</strain>
    </source>
</reference>
<organism evidence="3 4">
    <name type="scientific">Paenibacillus campinasensis</name>
    <dbReference type="NCBI Taxonomy" id="66347"/>
    <lineage>
        <taxon>Bacteria</taxon>
        <taxon>Bacillati</taxon>
        <taxon>Bacillota</taxon>
        <taxon>Bacilli</taxon>
        <taxon>Bacillales</taxon>
        <taxon>Paenibacillaceae</taxon>
        <taxon>Paenibacillus</taxon>
    </lineage>
</organism>
<dbReference type="PANTHER" id="PTHR43283">
    <property type="entry name" value="BETA-LACTAMASE-RELATED"/>
    <property type="match status" value="1"/>
</dbReference>
<sequence length="340" mass="38168">MDAPSPLFICPPEAVPSISCADPEECAVDRRMLDKTDALIHERYPRMRSFLLIRHRKLIYERYYGGHALASLNDLRSATKSVTSLLAGIANARGELPPLEKSVSSVLSRFVPPHASPMLGRITIRHLLTMTSGFAWQTGTKLGEPLIRRFHRSRNWTAFALSLPIQEAEIGQFQYRSIDSYLLSVVISESTGIPAHAYATRHLFSPLGIRHAVWSPSPEGHSMGHVGLYLTSRDMAKIGVCCLEGGRWNQQAVIPSDWLEEALAPQTKGYGAFGDYGYQWWNGQLSGFRYALAHGHGGQQMYLFPELDAVVVFTADSRVSRWRNPRMLLERYILKAMQPD</sequence>
<evidence type="ECO:0000313" key="5">
    <source>
        <dbReference type="Proteomes" id="UP000435177"/>
    </source>
</evidence>
<comment type="caution">
    <text evidence="3">The sequence shown here is derived from an EMBL/GenBank/DDBJ whole genome shotgun (WGS) entry which is preliminary data.</text>
</comment>
<dbReference type="InterPro" id="IPR012338">
    <property type="entry name" value="Beta-lactam/transpept-like"/>
</dbReference>
<reference evidence="3 4" key="1">
    <citation type="submission" date="2017-07" db="EMBL/GenBank/DDBJ databases">
        <title>Isolation and whole genome analysis of endospore-forming bacteria from heroin.</title>
        <authorList>
            <person name="Kalinowski J."/>
            <person name="Ahrens B."/>
            <person name="Al-Dilaimi A."/>
            <person name="Winkler A."/>
            <person name="Wibberg D."/>
            <person name="Schleenbecker U."/>
            <person name="Ruckert C."/>
            <person name="Wolfel R."/>
            <person name="Grass G."/>
        </authorList>
    </citation>
    <scope>NUCLEOTIDE SEQUENCE [LARGE SCALE GENOMIC DNA]</scope>
    <source>
        <strain evidence="3 4">7537-G1</strain>
    </source>
</reference>
<dbReference type="Pfam" id="PF00144">
    <property type="entry name" value="Beta-lactamase"/>
    <property type="match status" value="1"/>
</dbReference>
<keyword evidence="3" id="KW-0378">Hydrolase</keyword>
<dbReference type="OrthoDB" id="9773047at2"/>
<dbReference type="RefSeq" id="WP_095265946.1">
    <property type="nucleotide sequence ID" value="NZ_NPBY01000045.1"/>
</dbReference>
<proteinExistence type="predicted"/>
<dbReference type="SUPFAM" id="SSF56601">
    <property type="entry name" value="beta-lactamase/transpeptidase-like"/>
    <property type="match status" value="1"/>
</dbReference>
<evidence type="ECO:0000313" key="3">
    <source>
        <dbReference type="EMBL" id="PAD75456.1"/>
    </source>
</evidence>
<evidence type="ECO:0000313" key="2">
    <source>
        <dbReference type="EMBL" id="MUG65452.1"/>
    </source>
</evidence>
<gene>
    <name evidence="3" type="ORF">CHH67_14695</name>
    <name evidence="2" type="ORF">GNP94_05455</name>
</gene>